<comment type="subunit">
    <text evidence="3">Monomer.</text>
</comment>
<dbReference type="NCBIfam" id="TIGR03695">
    <property type="entry name" value="menH_SHCHC"/>
    <property type="match status" value="1"/>
</dbReference>
<dbReference type="PANTHER" id="PTHR42916">
    <property type="entry name" value="2-SUCCINYL-5-ENOLPYRUVYL-6-HYDROXY-3-CYCLOHEXENE-1-CARBOXYLATE SYNTHASE"/>
    <property type="match status" value="1"/>
</dbReference>
<dbReference type="Gene3D" id="3.40.50.1820">
    <property type="entry name" value="alpha/beta hydrolase"/>
    <property type="match status" value="1"/>
</dbReference>
<dbReference type="EMBL" id="HE717023">
    <property type="protein sequence ID" value="CCG46205.1"/>
    <property type="molecule type" value="Genomic_DNA"/>
</dbReference>
<dbReference type="UniPathway" id="UPA01057">
    <property type="reaction ID" value="UER00900"/>
</dbReference>
<dbReference type="GO" id="GO:0009234">
    <property type="term" value="P:menaquinone biosynthetic process"/>
    <property type="evidence" value="ECO:0007669"/>
    <property type="project" value="UniProtKB-UniRule"/>
</dbReference>
<comment type="similarity">
    <text evidence="3">Belongs to the AB hydrolase superfamily. MenH family.</text>
</comment>
<dbReference type="AlphaFoldDB" id="I0JPY5"/>
<dbReference type="InterPro" id="IPR022485">
    <property type="entry name" value="SHCHC_synthase_MenH"/>
</dbReference>
<dbReference type="KEGG" id="hhd:HBHAL_3862"/>
<dbReference type="InterPro" id="IPR029058">
    <property type="entry name" value="AB_hydrolase_fold"/>
</dbReference>
<comment type="function">
    <text evidence="3">Catalyzes a proton abstraction reaction that results in 2,5-elimination of pyruvate from 2-succinyl-5-enolpyruvyl-6-hydroxy-3-cyclohexene-1-carboxylate (SEPHCHC) and the formation of 2-succinyl-6-hydroxy-2,4-cyclohexadiene-1-carboxylate (SHCHC).</text>
</comment>
<dbReference type="InterPro" id="IPR000073">
    <property type="entry name" value="AB_hydrolase_1"/>
</dbReference>
<dbReference type="HOGENOM" id="CLU_020336_50_4_9"/>
<dbReference type="EC" id="4.2.99.20" evidence="3"/>
<gene>
    <name evidence="3 5" type="primary">menH</name>
    <name evidence="5" type="ordered locus">HBHAL_3862</name>
</gene>
<keyword evidence="2 3" id="KW-0456">Lyase</keyword>
<sequence>MLIKAEERNYWIEDTGSGPVWLLLHGFTGSTHTFDDFLHHMNNECRLIKIELPGHARTGPIGTVSMEKFCLDLAMILDKLGVEEINILGYSLGGRTALSFTLLYPKRVNRLILESASPGLPSELERRERRAKDQRLAGLLYREGIKSFVKYWESLPLFETLNRLPEQRRKTLREERTSHSVEGLAESLEGMGTGSQPSWWEKLEEVRANVLLVTGGEDEKFRSINQHMEQRLFNVRWVEVAGAGHTIHLEKPRVFAKIVEKFMI</sequence>
<protein>
    <recommendedName>
        <fullName evidence="3">Putative 2-succinyl-6-hydroxy-2,4-cyclohexadiene-1-carboxylate synthase</fullName>
        <shortName evidence="3">SHCHC synthase</shortName>
        <ecNumber evidence="3">4.2.99.20</ecNumber>
    </recommendedName>
</protein>
<dbReference type="RefSeq" id="WP_014644094.1">
    <property type="nucleotide sequence ID" value="NC_017668.1"/>
</dbReference>
<evidence type="ECO:0000256" key="3">
    <source>
        <dbReference type="HAMAP-Rule" id="MF_01660"/>
    </source>
</evidence>
<dbReference type="PANTHER" id="PTHR42916:SF1">
    <property type="entry name" value="PROTEIN PHYLLO, CHLOROPLASTIC"/>
    <property type="match status" value="1"/>
</dbReference>
<dbReference type="PRINTS" id="PR00111">
    <property type="entry name" value="ABHYDROLASE"/>
</dbReference>
<dbReference type="Pfam" id="PF00561">
    <property type="entry name" value="Abhydrolase_1"/>
    <property type="match status" value="1"/>
</dbReference>
<dbReference type="PATRIC" id="fig|866895.3.peg.2887"/>
<reference evidence="5 6" key="1">
    <citation type="journal article" date="2013" name="Environ. Microbiol.">
        <title>Chloride and organic osmolytes: a hybrid strategy to cope with elevated salinities by the moderately halophilic, chloride-dependent bacterium Halobacillus halophilus.</title>
        <authorList>
            <person name="Saum S.H."/>
            <person name="Pfeiffer F."/>
            <person name="Palm P."/>
            <person name="Rampp M."/>
            <person name="Schuster S.C."/>
            <person name="Muller V."/>
            <person name="Oesterhelt D."/>
        </authorList>
    </citation>
    <scope>NUCLEOTIDE SEQUENCE [LARGE SCALE GENOMIC DNA]</scope>
    <source>
        <strain evidence="6">ATCC 35676 / DSM 2266 / JCM 20832 / KCTC 3685 / LMG 17431 / NBRC 102448 / NCIMB 2269</strain>
    </source>
</reference>
<evidence type="ECO:0000259" key="4">
    <source>
        <dbReference type="Pfam" id="PF00561"/>
    </source>
</evidence>
<dbReference type="ESTHER" id="halh3-i0jpy5">
    <property type="family name" value="MenH_SHCHC"/>
</dbReference>
<evidence type="ECO:0000313" key="6">
    <source>
        <dbReference type="Proteomes" id="UP000007397"/>
    </source>
</evidence>
<comment type="pathway">
    <text evidence="3">Quinol/quinone metabolism; 1,4-dihydroxy-2-naphthoate biosynthesis; 1,4-dihydroxy-2-naphthoate from chorismate: step 3/7.</text>
</comment>
<comment type="pathway">
    <text evidence="3">Quinol/quinone metabolism; menaquinone biosynthesis.</text>
</comment>
<dbReference type="eggNOG" id="COG0596">
    <property type="taxonomic scope" value="Bacteria"/>
</dbReference>
<name>I0JPY5_HALH3</name>
<evidence type="ECO:0000256" key="1">
    <source>
        <dbReference type="ARBA" id="ARBA00022428"/>
    </source>
</evidence>
<organism evidence="5 6">
    <name type="scientific">Halobacillus halophilus (strain ATCC 35676 / DSM 2266 / JCM 20832 / KCTC 3685 / LMG 17431 / NBRC 102448 / NCIMB 2269)</name>
    <name type="common">Sporosarcina halophila</name>
    <dbReference type="NCBI Taxonomy" id="866895"/>
    <lineage>
        <taxon>Bacteria</taxon>
        <taxon>Bacillati</taxon>
        <taxon>Bacillota</taxon>
        <taxon>Bacilli</taxon>
        <taxon>Bacillales</taxon>
        <taxon>Bacillaceae</taxon>
        <taxon>Halobacillus</taxon>
    </lineage>
</organism>
<dbReference type="Proteomes" id="UP000007397">
    <property type="component" value="Chromosome"/>
</dbReference>
<dbReference type="STRING" id="866895.HBHAL_3862"/>
<evidence type="ECO:0000313" key="5">
    <source>
        <dbReference type="EMBL" id="CCG46205.1"/>
    </source>
</evidence>
<keyword evidence="6" id="KW-1185">Reference proteome</keyword>
<dbReference type="UniPathway" id="UPA00079"/>
<dbReference type="SUPFAM" id="SSF53474">
    <property type="entry name" value="alpha/beta-Hydrolases"/>
    <property type="match status" value="1"/>
</dbReference>
<proteinExistence type="inferred from homology"/>
<keyword evidence="1 3" id="KW-0474">Menaquinone biosynthesis</keyword>
<comment type="catalytic activity">
    <reaction evidence="3">
        <text>5-enolpyruvoyl-6-hydroxy-2-succinyl-cyclohex-3-ene-1-carboxylate = (1R,6R)-6-hydroxy-2-succinyl-cyclohexa-2,4-diene-1-carboxylate + pyruvate</text>
        <dbReference type="Rhea" id="RHEA:25597"/>
        <dbReference type="ChEBI" id="CHEBI:15361"/>
        <dbReference type="ChEBI" id="CHEBI:58689"/>
        <dbReference type="ChEBI" id="CHEBI:58818"/>
        <dbReference type="EC" id="4.2.99.20"/>
    </reaction>
</comment>
<evidence type="ECO:0000256" key="2">
    <source>
        <dbReference type="ARBA" id="ARBA00023239"/>
    </source>
</evidence>
<accession>I0JPY5</accession>
<feature type="domain" description="AB hydrolase-1" evidence="4">
    <location>
        <begin position="22"/>
        <end position="252"/>
    </location>
</feature>
<dbReference type="HAMAP" id="MF_01660">
    <property type="entry name" value="MenH"/>
    <property type="match status" value="1"/>
</dbReference>
<dbReference type="GO" id="GO:0070205">
    <property type="term" value="F:2-succinyl-6-hydroxy-2,4-cyclohexadiene-1-carboxylate synthase activity"/>
    <property type="evidence" value="ECO:0007669"/>
    <property type="project" value="UniProtKB-UniRule"/>
</dbReference>